<name>A0A6A4SJN3_SCOMX</name>
<reference evidence="3 4" key="1">
    <citation type="submission" date="2019-06" db="EMBL/GenBank/DDBJ databases">
        <title>Draft genomes of female and male turbot (Scophthalmus maximus).</title>
        <authorList>
            <person name="Xu H."/>
            <person name="Xu X.-W."/>
            <person name="Shao C."/>
            <person name="Chen S."/>
        </authorList>
    </citation>
    <scope>NUCLEOTIDE SEQUENCE [LARGE SCALE GENOMIC DNA]</scope>
    <source>
        <strain evidence="3">Ysfricsl-2016a</strain>
        <tissue evidence="3">Blood</tissue>
    </source>
</reference>
<proteinExistence type="predicted"/>
<feature type="coiled-coil region" evidence="1">
    <location>
        <begin position="36"/>
        <end position="92"/>
    </location>
</feature>
<sequence length="318" mass="37150">MSELIQWKQSVSLMAVNLRQDNQVLYKKVKDQHTEIHGLKEILQGLRKDIERSRNTEKGVLRTENAALRAENKVLKEEVDILQNQNEVMCKDMTGLQEHKAGIVTMLKKSKKAEAKGKRDLKQQIRKMRDMKTHYIILKQKNLSLEQQNRDLQKSIKDEDHSNERRQNKALHETIQEADKPTSQVLQNTMKKKHGDLQQESKIDSTSKQRKTPEQELNDDRRELRKRGEVIGQKNEAAQEQVQVQWDPKNIAQGLKQCEYKHNAMLQDNKFLKNSNGTLERQKLEEFKKGFFMSVEILIHPGHGYFVFKKLPPSLVAL</sequence>
<feature type="region of interest" description="Disordered" evidence="2">
    <location>
        <begin position="190"/>
        <end position="224"/>
    </location>
</feature>
<evidence type="ECO:0000256" key="2">
    <source>
        <dbReference type="SAM" id="MobiDB-lite"/>
    </source>
</evidence>
<feature type="compositionally biased region" description="Basic and acidic residues" evidence="2">
    <location>
        <begin position="195"/>
        <end position="224"/>
    </location>
</feature>
<dbReference type="EMBL" id="VEVO01000014">
    <property type="protein sequence ID" value="KAF0031321.1"/>
    <property type="molecule type" value="Genomic_DNA"/>
</dbReference>
<evidence type="ECO:0000313" key="4">
    <source>
        <dbReference type="Proteomes" id="UP000438429"/>
    </source>
</evidence>
<gene>
    <name evidence="3" type="ORF">F2P81_015876</name>
</gene>
<accession>A0A6A4SJN3</accession>
<dbReference type="Proteomes" id="UP000438429">
    <property type="component" value="Unassembled WGS sequence"/>
</dbReference>
<evidence type="ECO:0000313" key="3">
    <source>
        <dbReference type="EMBL" id="KAF0031321.1"/>
    </source>
</evidence>
<evidence type="ECO:0000256" key="1">
    <source>
        <dbReference type="SAM" id="Coils"/>
    </source>
</evidence>
<comment type="caution">
    <text evidence="3">The sequence shown here is derived from an EMBL/GenBank/DDBJ whole genome shotgun (WGS) entry which is preliminary data.</text>
</comment>
<dbReference type="AlphaFoldDB" id="A0A6A4SJN3"/>
<keyword evidence="1" id="KW-0175">Coiled coil</keyword>
<protein>
    <submittedName>
        <fullName evidence="3">Uncharacterized protein</fullName>
    </submittedName>
</protein>
<organism evidence="3 4">
    <name type="scientific">Scophthalmus maximus</name>
    <name type="common">Turbot</name>
    <name type="synonym">Psetta maxima</name>
    <dbReference type="NCBI Taxonomy" id="52904"/>
    <lineage>
        <taxon>Eukaryota</taxon>
        <taxon>Metazoa</taxon>
        <taxon>Chordata</taxon>
        <taxon>Craniata</taxon>
        <taxon>Vertebrata</taxon>
        <taxon>Euteleostomi</taxon>
        <taxon>Actinopterygii</taxon>
        <taxon>Neopterygii</taxon>
        <taxon>Teleostei</taxon>
        <taxon>Neoteleostei</taxon>
        <taxon>Acanthomorphata</taxon>
        <taxon>Carangaria</taxon>
        <taxon>Pleuronectiformes</taxon>
        <taxon>Pleuronectoidei</taxon>
        <taxon>Scophthalmidae</taxon>
        <taxon>Scophthalmus</taxon>
    </lineage>
</organism>